<proteinExistence type="predicted"/>
<dbReference type="InterPro" id="IPR013517">
    <property type="entry name" value="FG-GAP"/>
</dbReference>
<evidence type="ECO:0000313" key="7">
    <source>
        <dbReference type="Proteomes" id="UP000192923"/>
    </source>
</evidence>
<gene>
    <name evidence="6" type="ORF">SAMN02949497_2179</name>
</gene>
<keyword evidence="2" id="KW-0677">Repeat</keyword>
<dbReference type="Pfam" id="PF01839">
    <property type="entry name" value="FG-GAP"/>
    <property type="match status" value="6"/>
</dbReference>
<evidence type="ECO:0000256" key="1">
    <source>
        <dbReference type="ARBA" id="ARBA00022729"/>
    </source>
</evidence>
<evidence type="ECO:0000256" key="3">
    <source>
        <dbReference type="ARBA" id="ARBA00022801"/>
    </source>
</evidence>
<keyword evidence="5" id="KW-0325">Glycoprotein</keyword>
<dbReference type="GO" id="GO:0008305">
    <property type="term" value="C:integrin complex"/>
    <property type="evidence" value="ECO:0007669"/>
    <property type="project" value="InterPro"/>
</dbReference>
<dbReference type="InterPro" id="IPR001343">
    <property type="entry name" value="Hemolysn_Ca-bd"/>
</dbReference>
<dbReference type="SMART" id="SM00191">
    <property type="entry name" value="Int_alpha"/>
    <property type="match status" value="7"/>
</dbReference>
<dbReference type="PANTHER" id="PTHR23221">
    <property type="entry name" value="GLYCOSYLPHOSPHATIDYLINOSITOL PHOSPHOLIPASE D"/>
    <property type="match status" value="1"/>
</dbReference>
<dbReference type="GO" id="GO:0005509">
    <property type="term" value="F:calcium ion binding"/>
    <property type="evidence" value="ECO:0007669"/>
    <property type="project" value="InterPro"/>
</dbReference>
<evidence type="ECO:0000313" key="6">
    <source>
        <dbReference type="EMBL" id="SMF94843.1"/>
    </source>
</evidence>
<dbReference type="Proteomes" id="UP000192923">
    <property type="component" value="Unassembled WGS sequence"/>
</dbReference>
<dbReference type="InterPro" id="IPR028994">
    <property type="entry name" value="Integrin_alpha_N"/>
</dbReference>
<dbReference type="STRING" id="1760988.SAMN02949497_2179"/>
<reference evidence="6 7" key="1">
    <citation type="submission" date="2016-12" db="EMBL/GenBank/DDBJ databases">
        <authorList>
            <person name="Song W.-J."/>
            <person name="Kurnit D.M."/>
        </authorList>
    </citation>
    <scope>NUCLEOTIDE SEQUENCE [LARGE SCALE GENOMIC DNA]</scope>
    <source>
        <strain evidence="6 7">175</strain>
    </source>
</reference>
<sequence>MALYKFSTLANNQTLAFKPGMDILNFDNTALLAASGVFAQHGADLWITYANKTIKLVGMALGQVSSTHFSFANSGKVLVGDDMPTIANDAAANTLIGTARSDYLDGRGGADTMTGGDGSDLYVVDNTGDKVIETNPQPSQIDTVKSYISYTLPANVENLRLMGVGTLNGTGNGLANNIYANAGNNVLDGGAGNDTLSYLYAGAGVKVSLAVTTAQATRGSGSDTVRNFENLSGGIFADTLTGDSGNNILNGNGGADSLLGGAGDDTLVVPSLAFQGLDGGAGTDTLKLSGSNLTLDLTALGARLKNLEAINLNGANLLGLTPASVLGLSGTTDKLVVDGNGKSVVNAGGGWTQGADAVAKGHTYHVYTQDGATLWVDRSIAANIDGVVPLSSLNGTNGFHLNIGAYAAPTTSVSGAGDVNNDGYADLIIGPYQLNAGYPGSSSSFVVFGKASGFGASLDLSTLGGSNGLRLDGMATTHVTSGTATLVSAAGDVNGDGYADLIVGAPSSEPHGIDSGSSYVVFGKASGFTANMDLSTLDGTNGFRLDGATAYDFSGISVSAAGDVNGDGYADLIIGTSYGLRGIGTYSGSSYVVFGKASGFAANMDLSTLDGTNGFRLDGTSKVEQSGFSVNTAGDVNGDGYADLIIGAWAASPHGIVSGSSYVVFGKAAGFTASLDLSTLNGSNGFRLDGVAALDWSGFSVSAAGDINGDGFADLIIGAPGTDSSYVVFGKASGFGANMDLSTLNGGNGFRLDGNGDVNDESGFSVSAAGDVNGDGYADLIIGAWAASPPGPYLAGSSYVVFGKASGFAASVDLSTLDGSNGFRLDGAAAYASSGASVSAAGDVNGDGFADLIVSGSSSVIYGGNFTGAVTQLGSASADTLNGTRAAERFVAGQGNDTLTGGGGKDVSYGGQGNDLIKVNDLGFQKADGGSGTDTLMLTGGGQNLDLANFRNQLFDIEKIDLTGNGNNTLTFLKRDMLNLSDTGNTLQVDGNAGDHYHFSDTGWVQKANVTLVGTTYHVFDNGAAHVLLDAALTAV</sequence>
<keyword evidence="3" id="KW-0378">Hydrolase</keyword>
<dbReference type="Gene3D" id="2.150.10.10">
    <property type="entry name" value="Serralysin-like metalloprotease, C-terminal"/>
    <property type="match status" value="2"/>
</dbReference>
<dbReference type="InterPro" id="IPR000413">
    <property type="entry name" value="Integrin_alpha"/>
</dbReference>
<dbReference type="Pfam" id="PF00353">
    <property type="entry name" value="HemolysinCabind"/>
    <property type="match status" value="4"/>
</dbReference>
<dbReference type="Gene3D" id="2.130.10.130">
    <property type="entry name" value="Integrin alpha, N-terminal"/>
    <property type="match status" value="3"/>
</dbReference>
<organism evidence="6 7">
    <name type="scientific">Methylomagnum ishizawai</name>
    <dbReference type="NCBI Taxonomy" id="1760988"/>
    <lineage>
        <taxon>Bacteria</taxon>
        <taxon>Pseudomonadati</taxon>
        <taxon>Pseudomonadota</taxon>
        <taxon>Gammaproteobacteria</taxon>
        <taxon>Methylococcales</taxon>
        <taxon>Methylococcaceae</taxon>
        <taxon>Methylomagnum</taxon>
    </lineage>
</organism>
<dbReference type="SUPFAM" id="SSF69318">
    <property type="entry name" value="Integrin alpha N-terminal domain"/>
    <property type="match status" value="2"/>
</dbReference>
<dbReference type="EMBL" id="FXAM01000001">
    <property type="protein sequence ID" value="SMF94843.1"/>
    <property type="molecule type" value="Genomic_DNA"/>
</dbReference>
<dbReference type="PANTHER" id="PTHR23221:SF7">
    <property type="entry name" value="PHOSPHATIDYLINOSITOL-GLYCAN-SPECIFIC PHOSPHOLIPASE D"/>
    <property type="match status" value="1"/>
</dbReference>
<dbReference type="InterPro" id="IPR013519">
    <property type="entry name" value="Int_alpha_beta-p"/>
</dbReference>
<dbReference type="PROSITE" id="PS51470">
    <property type="entry name" value="FG_GAP"/>
    <property type="match status" value="2"/>
</dbReference>
<accession>A0A1Y6D1V7</accession>
<keyword evidence="4" id="KW-0106">Calcium</keyword>
<evidence type="ECO:0000256" key="2">
    <source>
        <dbReference type="ARBA" id="ARBA00022737"/>
    </source>
</evidence>
<dbReference type="SUPFAM" id="SSF51120">
    <property type="entry name" value="beta-Roll"/>
    <property type="match status" value="2"/>
</dbReference>
<evidence type="ECO:0000256" key="4">
    <source>
        <dbReference type="ARBA" id="ARBA00022837"/>
    </source>
</evidence>
<dbReference type="PRINTS" id="PR00313">
    <property type="entry name" value="CABNDNGRPT"/>
</dbReference>
<dbReference type="GO" id="GO:0007155">
    <property type="term" value="P:cell adhesion"/>
    <property type="evidence" value="ECO:0007669"/>
    <property type="project" value="InterPro"/>
</dbReference>
<dbReference type="RefSeq" id="WP_176225193.1">
    <property type="nucleotide sequence ID" value="NZ_FXAM01000001.1"/>
</dbReference>
<keyword evidence="7" id="KW-1185">Reference proteome</keyword>
<dbReference type="PRINTS" id="PR01185">
    <property type="entry name" value="INTEGRINA"/>
</dbReference>
<keyword evidence="1" id="KW-0732">Signal</keyword>
<evidence type="ECO:0000256" key="5">
    <source>
        <dbReference type="ARBA" id="ARBA00023180"/>
    </source>
</evidence>
<dbReference type="AlphaFoldDB" id="A0A1Y6D1V7"/>
<dbReference type="InterPro" id="IPR011049">
    <property type="entry name" value="Serralysin-like_metalloprot_C"/>
</dbReference>
<dbReference type="GO" id="GO:0016787">
    <property type="term" value="F:hydrolase activity"/>
    <property type="evidence" value="ECO:0007669"/>
    <property type="project" value="UniProtKB-KW"/>
</dbReference>
<name>A0A1Y6D1V7_9GAMM</name>
<protein>
    <submittedName>
        <fullName evidence="6">Hemolysin-type calcium-binding repeat-containing protein</fullName>
    </submittedName>
</protein>